<organism evidence="2 3">
    <name type="scientific">Verticillium longisporum</name>
    <name type="common">Verticillium dahliae var. longisporum</name>
    <dbReference type="NCBI Taxonomy" id="100787"/>
    <lineage>
        <taxon>Eukaryota</taxon>
        <taxon>Fungi</taxon>
        <taxon>Dikarya</taxon>
        <taxon>Ascomycota</taxon>
        <taxon>Pezizomycotina</taxon>
        <taxon>Sordariomycetes</taxon>
        <taxon>Hypocreomycetidae</taxon>
        <taxon>Glomerellales</taxon>
        <taxon>Plectosphaerellaceae</taxon>
        <taxon>Verticillium</taxon>
    </lineage>
</organism>
<evidence type="ECO:0000313" key="3">
    <source>
        <dbReference type="Proteomes" id="UP000044602"/>
    </source>
</evidence>
<dbReference type="AlphaFoldDB" id="A0A0G4MKU0"/>
<feature type="compositionally biased region" description="Basic residues" evidence="1">
    <location>
        <begin position="62"/>
        <end position="73"/>
    </location>
</feature>
<evidence type="ECO:0000256" key="1">
    <source>
        <dbReference type="SAM" id="MobiDB-lite"/>
    </source>
</evidence>
<feature type="compositionally biased region" description="Basic residues" evidence="1">
    <location>
        <begin position="91"/>
        <end position="100"/>
    </location>
</feature>
<proteinExistence type="predicted"/>
<sequence length="163" mass="17706">MLMAALSAVLLAAGVLTHYWDIWTHRTVRGISFLFVGIDALGDVFSLADADTASSHSSKASNSKKRKHHHHKSAVSSPEASDADTASQSSKRSKKSKRRHADADARAAANGGAKRRPSLSQPARDPRDITVRKMKKLQGEEEEDKPVVRTPSPVIDFDGLSRP</sequence>
<evidence type="ECO:0000313" key="2">
    <source>
        <dbReference type="EMBL" id="CRK34851.1"/>
    </source>
</evidence>
<dbReference type="STRING" id="100787.A0A0G4MKU0"/>
<dbReference type="EMBL" id="CVQH01023261">
    <property type="protein sequence ID" value="CRK34851.1"/>
    <property type="molecule type" value="Genomic_DNA"/>
</dbReference>
<name>A0A0G4MKU0_VERLO</name>
<dbReference type="Proteomes" id="UP000044602">
    <property type="component" value="Unassembled WGS sequence"/>
</dbReference>
<reference evidence="2 3" key="1">
    <citation type="submission" date="2015-05" db="EMBL/GenBank/DDBJ databases">
        <authorList>
            <person name="Wang D.B."/>
            <person name="Wang M."/>
        </authorList>
    </citation>
    <scope>NUCLEOTIDE SEQUENCE [LARGE SCALE GENOMIC DNA]</scope>
    <source>
        <strain evidence="2">VL1</strain>
    </source>
</reference>
<gene>
    <name evidence="2" type="ORF">BN1708_016364</name>
</gene>
<feature type="region of interest" description="Disordered" evidence="1">
    <location>
        <begin position="54"/>
        <end position="163"/>
    </location>
</feature>
<feature type="non-terminal residue" evidence="2">
    <location>
        <position position="163"/>
    </location>
</feature>
<protein>
    <submittedName>
        <fullName evidence="2">Uncharacterized protein</fullName>
    </submittedName>
</protein>
<keyword evidence="3" id="KW-1185">Reference proteome</keyword>
<accession>A0A0G4MKU0</accession>